<dbReference type="EMBL" id="HG319701">
    <property type="protein sequence ID" value="CEG05872.1"/>
    <property type="molecule type" value="Genomic_DNA"/>
</dbReference>
<proteinExistence type="predicted"/>
<gene>
    <name evidence="2" type="ORF">BN850_0092660</name>
</gene>
<reference evidence="2" key="1">
    <citation type="submission" date="2013-05" db="EMBL/GenBank/DDBJ databases">
        <title>Draft genome sequences of six wheat associated Fusarium spp. isolates.</title>
        <authorList>
            <person name="Moolhuijzen P.M."/>
            <person name="Manners J.M."/>
            <person name="Wilcox S."/>
            <person name="Bellgard M.I."/>
            <person name="Gardiner D.M."/>
        </authorList>
    </citation>
    <scope>NUCLEOTIDE SEQUENCE</scope>
    <source>
        <strain evidence="2">CS3069</strain>
    </source>
</reference>
<name>A0A090MJ90_9HYPO</name>
<evidence type="ECO:0000256" key="1">
    <source>
        <dbReference type="SAM" id="MobiDB-lite"/>
    </source>
</evidence>
<organism evidence="2">
    <name type="scientific">Fusarium clavum</name>
    <dbReference type="NCBI Taxonomy" id="2594811"/>
    <lineage>
        <taxon>Eukaryota</taxon>
        <taxon>Fungi</taxon>
        <taxon>Dikarya</taxon>
        <taxon>Ascomycota</taxon>
        <taxon>Pezizomycotina</taxon>
        <taxon>Sordariomycetes</taxon>
        <taxon>Hypocreomycetidae</taxon>
        <taxon>Hypocreales</taxon>
        <taxon>Nectriaceae</taxon>
        <taxon>Fusarium</taxon>
        <taxon>Fusarium incarnatum-equiseti species complex</taxon>
    </lineage>
</organism>
<dbReference type="EMBL" id="CBMI010002860">
    <property type="protein sequence ID" value="CEG05082.1"/>
    <property type="molecule type" value="Genomic_DNA"/>
</dbReference>
<evidence type="ECO:0000313" key="2">
    <source>
        <dbReference type="EMBL" id="CEG05082.1"/>
    </source>
</evidence>
<dbReference type="AlphaFoldDB" id="A0A090MJ90"/>
<sequence>MCQEIVGVCCYCGDHIESYFLVCNSWHVIAEQLMVAGEPAPRAEHCEFRVAKAFQPWLRGCANNDVCPSWFGNMLPGFGDSWSEETYQFEELTVAEDKYDEWKKDFAKKYFVKRPIQTLQEPEGFFESDTESVLSSSAAASSTDDGEIANETLQSEVDENTHTQADKTNKQSAAAVDTASEISEIDPLDLFYGNVVDYVPNKDTKSNAVEAANNSSKANSSEEEHHELAPVWTSFHPVMDMGRDGEFND</sequence>
<feature type="compositionally biased region" description="Low complexity" evidence="1">
    <location>
        <begin position="208"/>
        <end position="219"/>
    </location>
</feature>
<accession>A0A090MJ90</accession>
<feature type="region of interest" description="Disordered" evidence="1">
    <location>
        <begin position="208"/>
        <end position="227"/>
    </location>
</feature>
<protein>
    <submittedName>
        <fullName evidence="2">WGS project CBMI000000000 data, contig CS3069_c002862</fullName>
    </submittedName>
</protein>